<dbReference type="RefSeq" id="YP_009883999.1">
    <property type="nucleotide sequence ID" value="NC_049465.1"/>
</dbReference>
<dbReference type="Proteomes" id="UP000318687">
    <property type="component" value="Segment"/>
</dbReference>
<dbReference type="KEGG" id="vg:55813338"/>
<keyword evidence="2" id="KW-1185">Reference proteome</keyword>
<evidence type="ECO:0000313" key="2">
    <source>
        <dbReference type="Proteomes" id="UP000318687"/>
    </source>
</evidence>
<evidence type="ECO:0000313" key="1">
    <source>
        <dbReference type="EMBL" id="QDK01903.1"/>
    </source>
</evidence>
<dbReference type="EMBL" id="MN096362">
    <property type="protein sequence ID" value="QDK01903.1"/>
    <property type="molecule type" value="Genomic_DNA"/>
</dbReference>
<proteinExistence type="predicted"/>
<accession>A0A514TYY5</accession>
<protein>
    <submittedName>
        <fullName evidence="1">Uncharacterized protein</fullName>
    </submittedName>
</protein>
<dbReference type="GeneID" id="55813338"/>
<name>A0A514TYY5_9CAUD</name>
<organism evidence="1 2">
    <name type="scientific">Arthrobacter phage Vibaki</name>
    <dbReference type="NCBI Taxonomy" id="2593333"/>
    <lineage>
        <taxon>Viruses</taxon>
        <taxon>Duplodnaviria</taxon>
        <taxon>Heunggongvirae</taxon>
        <taxon>Uroviricota</taxon>
        <taxon>Caudoviricetes</taxon>
        <taxon>Berryhillviridae</taxon>
        <taxon>Vibakivirus</taxon>
        <taxon>Vibakivirus vibaki</taxon>
    </lineage>
</organism>
<gene>
    <name evidence="1" type="primary">22</name>
    <name evidence="1" type="ORF">SEA_VIBAKI_22</name>
</gene>
<sequence length="135" mass="13602">MTVWAGLIVSRVLHLADTLVPTGAAADALLAETPGPRLEVAEALGQAAAAQGLQIPFVDDQLRVFLAARNAGTPVDLTARGVVVGLADGRLGLTVGKGRVVESHGAGLTVVTGPEPGRYVEAFTVPGLAMLGGLS</sequence>
<reference evidence="1 2" key="1">
    <citation type="submission" date="2019-06" db="EMBL/GenBank/DDBJ databases">
        <authorList>
            <person name="Alexander J."/>
            <person name="Ertsgaard D.J."/>
            <person name="Fields K.L."/>
            <person name="Fields S.B."/>
            <person name="Humphreys H."/>
            <person name="Kinneman J.E."/>
            <person name="Nelson N.D."/>
            <person name="Olakunle E.K."/>
            <person name="Reimer A.C."/>
            <person name="Robertson C."/>
            <person name="Ross G.V."/>
            <person name="Bonilla J.A."/>
            <person name="Klyczek K."/>
            <person name="Garlena R.A."/>
            <person name="Russell D.A."/>
            <person name="Pope W.H."/>
            <person name="Jacobs-Sera D."/>
            <person name="Hatfull G.F."/>
        </authorList>
    </citation>
    <scope>NUCLEOTIDE SEQUENCE [LARGE SCALE GENOMIC DNA]</scope>
</reference>